<evidence type="ECO:0000313" key="2">
    <source>
        <dbReference type="EMBL" id="MPD04027.1"/>
    </source>
</evidence>
<evidence type="ECO:0000256" key="1">
    <source>
        <dbReference type="SAM" id="MobiDB-lite"/>
    </source>
</evidence>
<comment type="caution">
    <text evidence="2">The sequence shown here is derived from an EMBL/GenBank/DDBJ whole genome shotgun (WGS) entry which is preliminary data.</text>
</comment>
<sequence>MDVPVGVAGLRGRGVQGGRVTRQGTDPVAGVCRGRQRAGVREERGARLACGRDGGQMRK</sequence>
<evidence type="ECO:0000313" key="3">
    <source>
        <dbReference type="Proteomes" id="UP000324222"/>
    </source>
</evidence>
<dbReference type="EMBL" id="VSRR010139130">
    <property type="protein sequence ID" value="MPD04027.1"/>
    <property type="molecule type" value="Genomic_DNA"/>
</dbReference>
<name>A0A5B7KBK2_PORTR</name>
<accession>A0A5B7KBK2</accession>
<keyword evidence="3" id="KW-1185">Reference proteome</keyword>
<dbReference type="Proteomes" id="UP000324222">
    <property type="component" value="Unassembled WGS sequence"/>
</dbReference>
<organism evidence="2 3">
    <name type="scientific">Portunus trituberculatus</name>
    <name type="common">Swimming crab</name>
    <name type="synonym">Neptunus trituberculatus</name>
    <dbReference type="NCBI Taxonomy" id="210409"/>
    <lineage>
        <taxon>Eukaryota</taxon>
        <taxon>Metazoa</taxon>
        <taxon>Ecdysozoa</taxon>
        <taxon>Arthropoda</taxon>
        <taxon>Crustacea</taxon>
        <taxon>Multicrustacea</taxon>
        <taxon>Malacostraca</taxon>
        <taxon>Eumalacostraca</taxon>
        <taxon>Eucarida</taxon>
        <taxon>Decapoda</taxon>
        <taxon>Pleocyemata</taxon>
        <taxon>Brachyura</taxon>
        <taxon>Eubrachyura</taxon>
        <taxon>Portunoidea</taxon>
        <taxon>Portunidae</taxon>
        <taxon>Portuninae</taxon>
        <taxon>Portunus</taxon>
    </lineage>
</organism>
<proteinExistence type="predicted"/>
<reference evidence="2 3" key="1">
    <citation type="submission" date="2019-05" db="EMBL/GenBank/DDBJ databases">
        <title>Another draft genome of Portunus trituberculatus and its Hox gene families provides insights of decapod evolution.</title>
        <authorList>
            <person name="Jeong J.-H."/>
            <person name="Song I."/>
            <person name="Kim S."/>
            <person name="Choi T."/>
            <person name="Kim D."/>
            <person name="Ryu S."/>
            <person name="Kim W."/>
        </authorList>
    </citation>
    <scope>NUCLEOTIDE SEQUENCE [LARGE SCALE GENOMIC DNA]</scope>
    <source>
        <tissue evidence="2">Muscle</tissue>
    </source>
</reference>
<feature type="region of interest" description="Disordered" evidence="1">
    <location>
        <begin position="1"/>
        <end position="29"/>
    </location>
</feature>
<dbReference type="AlphaFoldDB" id="A0A5B7KBK2"/>
<gene>
    <name evidence="2" type="ORF">E2C01_099695</name>
</gene>
<protein>
    <submittedName>
        <fullName evidence="2">Uncharacterized protein</fullName>
    </submittedName>
</protein>